<sequence>MRDAKCIALLDAALSIFLIGPMVVFYWRGTWQVMDAYLMPESEGSSAWVSLGVGLLVPLTAYLSQHHLDLYLAQKSPWPVFAVLSRVYTAVYAFGTVSHWRGTWKLLDYYTGTGWQSATVSVVVGLVGLGALRSIVNIGAPPFFVKLDLPERFFVSPTQFRQKSFDVRLDSVPQWAGHFDYGYILDCVFSVVVPESLVVFVWRGGWEILDAVFYPGCDRCTAWLSLAVGYGVTLVAFCVQVPVSHMSLASMGVRKHVIEDIFSVWNFFGALNIWRGVWMTLDAYLLPDDPALSNIITHSMALVITILMYCGNTLIVRGVYHDAELPAGKGCLFDTRYLRTVVVKEERDVQLRMNSADSFEKGKNNEEQLDDEGYL</sequence>
<gene>
    <name evidence="2" type="ORF">DSTB1V02_LOCUS2815</name>
</gene>
<feature type="transmembrane region" description="Helical" evidence="1">
    <location>
        <begin position="264"/>
        <end position="285"/>
    </location>
</feature>
<dbReference type="GO" id="GO:0007274">
    <property type="term" value="P:neuromuscular synaptic transmission"/>
    <property type="evidence" value="ECO:0007669"/>
    <property type="project" value="TreeGrafter"/>
</dbReference>
<dbReference type="EMBL" id="LR899846">
    <property type="protein sequence ID" value="CAD7242873.1"/>
    <property type="molecule type" value="Genomic_DNA"/>
</dbReference>
<dbReference type="AlphaFoldDB" id="A0A7R8X855"/>
<accession>A0A7R8X855</accession>
<keyword evidence="1" id="KW-0812">Transmembrane</keyword>
<keyword evidence="3" id="KW-1185">Reference proteome</keyword>
<name>A0A7R8X855_9CRUS</name>
<dbReference type="OrthoDB" id="45313at2759"/>
<dbReference type="EMBL" id="CAJPEV010000329">
    <property type="protein sequence ID" value="CAG0884064.1"/>
    <property type="molecule type" value="Genomic_DNA"/>
</dbReference>
<evidence type="ECO:0000256" key="1">
    <source>
        <dbReference type="SAM" id="Phobius"/>
    </source>
</evidence>
<evidence type="ECO:0008006" key="4">
    <source>
        <dbReference type="Google" id="ProtNLM"/>
    </source>
</evidence>
<dbReference type="GO" id="GO:0042734">
    <property type="term" value="C:presynaptic membrane"/>
    <property type="evidence" value="ECO:0007669"/>
    <property type="project" value="TreeGrafter"/>
</dbReference>
<organism evidence="2">
    <name type="scientific">Darwinula stevensoni</name>
    <dbReference type="NCBI Taxonomy" id="69355"/>
    <lineage>
        <taxon>Eukaryota</taxon>
        <taxon>Metazoa</taxon>
        <taxon>Ecdysozoa</taxon>
        <taxon>Arthropoda</taxon>
        <taxon>Crustacea</taxon>
        <taxon>Oligostraca</taxon>
        <taxon>Ostracoda</taxon>
        <taxon>Podocopa</taxon>
        <taxon>Podocopida</taxon>
        <taxon>Darwinulocopina</taxon>
        <taxon>Darwinuloidea</taxon>
        <taxon>Darwinulidae</taxon>
        <taxon>Darwinula</taxon>
    </lineage>
</organism>
<protein>
    <recommendedName>
        <fullName evidence="4">Fuseless</fullName>
    </recommendedName>
</protein>
<feature type="transmembrane region" description="Helical" evidence="1">
    <location>
        <begin position="291"/>
        <end position="310"/>
    </location>
</feature>
<keyword evidence="1" id="KW-0472">Membrane</keyword>
<feature type="transmembrane region" description="Helical" evidence="1">
    <location>
        <begin position="76"/>
        <end position="95"/>
    </location>
</feature>
<dbReference type="PANTHER" id="PTHR35270:SF2">
    <property type="entry name" value="FUSELESS, ISOFORM A"/>
    <property type="match status" value="1"/>
</dbReference>
<evidence type="ECO:0000313" key="2">
    <source>
        <dbReference type="EMBL" id="CAD7242873.1"/>
    </source>
</evidence>
<feature type="transmembrane region" description="Helical" evidence="1">
    <location>
        <begin position="115"/>
        <end position="136"/>
    </location>
</feature>
<feature type="transmembrane region" description="Helical" evidence="1">
    <location>
        <begin position="47"/>
        <end position="64"/>
    </location>
</feature>
<keyword evidence="1" id="KW-1133">Transmembrane helix</keyword>
<proteinExistence type="predicted"/>
<reference evidence="2" key="1">
    <citation type="submission" date="2020-11" db="EMBL/GenBank/DDBJ databases">
        <authorList>
            <person name="Tran Van P."/>
        </authorList>
    </citation>
    <scope>NUCLEOTIDE SEQUENCE</scope>
</reference>
<dbReference type="GO" id="GO:0070073">
    <property type="term" value="P:clustering of voltage-gated calcium channels"/>
    <property type="evidence" value="ECO:0007669"/>
    <property type="project" value="TreeGrafter"/>
</dbReference>
<dbReference type="PANTHER" id="PTHR35270">
    <property type="entry name" value="FUSELESS, ISOFORM A"/>
    <property type="match status" value="1"/>
</dbReference>
<dbReference type="Proteomes" id="UP000677054">
    <property type="component" value="Unassembled WGS sequence"/>
</dbReference>
<dbReference type="Pfam" id="PF15993">
    <property type="entry name" value="Fuseless"/>
    <property type="match status" value="1"/>
</dbReference>
<feature type="transmembrane region" description="Helical" evidence="1">
    <location>
        <begin position="222"/>
        <end position="243"/>
    </location>
</feature>
<dbReference type="InterPro" id="IPR032751">
    <property type="entry name" value="Fuseless"/>
</dbReference>
<evidence type="ECO:0000313" key="3">
    <source>
        <dbReference type="Proteomes" id="UP000677054"/>
    </source>
</evidence>
<dbReference type="GO" id="GO:0007270">
    <property type="term" value="P:neuron-neuron synaptic transmission"/>
    <property type="evidence" value="ECO:0007669"/>
    <property type="project" value="TreeGrafter"/>
</dbReference>
<feature type="transmembrane region" description="Helical" evidence="1">
    <location>
        <begin position="7"/>
        <end position="27"/>
    </location>
</feature>
<feature type="transmembrane region" description="Helical" evidence="1">
    <location>
        <begin position="183"/>
        <end position="202"/>
    </location>
</feature>